<keyword evidence="2" id="KW-1185">Reference proteome</keyword>
<accession>A0A5J4YL79</accession>
<dbReference type="AlphaFoldDB" id="A0A5J4YL79"/>
<dbReference type="Proteomes" id="UP000324585">
    <property type="component" value="Unassembled WGS sequence"/>
</dbReference>
<organism evidence="1 2">
    <name type="scientific">Porphyridium purpureum</name>
    <name type="common">Red alga</name>
    <name type="synonym">Porphyridium cruentum</name>
    <dbReference type="NCBI Taxonomy" id="35688"/>
    <lineage>
        <taxon>Eukaryota</taxon>
        <taxon>Rhodophyta</taxon>
        <taxon>Bangiophyceae</taxon>
        <taxon>Porphyridiales</taxon>
        <taxon>Porphyridiaceae</taxon>
        <taxon>Porphyridium</taxon>
    </lineage>
</organism>
<sequence>MLAHSRGSLPMPVAEHQSNVHSLARRLRDGPAQDARILGVTIFSRRARHRWRPWHYNSYVSAKGQAKNCATRASRPMAKCSRSERILQKYRTANICPPRKKVVLLDSRKVDCRDETNELSFAYKPVHPTLLHPPLFATTIRPTKQASSAPLSNLCCEIKISKLRCVATERKTRQGTMSEWRVAAAVIVPVLIGIAATLLIPDVHSPEDIEVVYDAPYVEQFLAPKQGVIGDDYEGYRNHVYRVLSLTMHCLNDTEKEEFGSAVQVALAFHDMALWTDQQLNYLEPSWLRAQQELAGSAAGEEDQSELAKSWSEEEMQVIRDTIMYHHKVTPFDGPNSGVVNCARRSDWVDASFGIVHQGFAYKNIRKVMDAIPEAGFHKTLFGFATTRVHGKNVPKAFFELSKIFCW</sequence>
<gene>
    <name evidence="1" type="ORF">FVE85_2459</name>
</gene>
<dbReference type="OrthoDB" id="185375at2759"/>
<name>A0A5J4YL79_PORPP</name>
<dbReference type="EMBL" id="VRMN01000013">
    <property type="protein sequence ID" value="KAA8491444.1"/>
    <property type="molecule type" value="Genomic_DNA"/>
</dbReference>
<evidence type="ECO:0008006" key="3">
    <source>
        <dbReference type="Google" id="ProtNLM"/>
    </source>
</evidence>
<evidence type="ECO:0000313" key="2">
    <source>
        <dbReference type="Proteomes" id="UP000324585"/>
    </source>
</evidence>
<reference evidence="2" key="1">
    <citation type="journal article" date="2019" name="Nat. Commun.">
        <title>Expansion of phycobilisome linker gene families in mesophilic red algae.</title>
        <authorList>
            <person name="Lee J."/>
            <person name="Kim D."/>
            <person name="Bhattacharya D."/>
            <person name="Yoon H.S."/>
        </authorList>
    </citation>
    <scope>NUCLEOTIDE SEQUENCE [LARGE SCALE GENOMIC DNA]</scope>
    <source>
        <strain evidence="2">CCMP 1328</strain>
    </source>
</reference>
<comment type="caution">
    <text evidence="1">The sequence shown here is derived from an EMBL/GenBank/DDBJ whole genome shotgun (WGS) entry which is preliminary data.</text>
</comment>
<evidence type="ECO:0000313" key="1">
    <source>
        <dbReference type="EMBL" id="KAA8491444.1"/>
    </source>
</evidence>
<proteinExistence type="predicted"/>
<protein>
    <recommendedName>
        <fullName evidence="3">HD domain-containing protein</fullName>
    </recommendedName>
</protein>